<accession>A0A176WRL6</accession>
<name>A0A176WRL6_MARPO</name>
<feature type="compositionally biased region" description="Basic and acidic residues" evidence="1">
    <location>
        <begin position="1"/>
        <end position="16"/>
    </location>
</feature>
<feature type="region of interest" description="Disordered" evidence="1">
    <location>
        <begin position="1"/>
        <end position="80"/>
    </location>
</feature>
<gene>
    <name evidence="2" type="ORF">AXG93_2947s1000</name>
</gene>
<evidence type="ECO:0000313" key="2">
    <source>
        <dbReference type="EMBL" id="OAE35183.1"/>
    </source>
</evidence>
<protein>
    <submittedName>
        <fullName evidence="2">Uncharacterized protein</fullName>
    </submittedName>
</protein>
<proteinExistence type="predicted"/>
<comment type="caution">
    <text evidence="2">The sequence shown here is derived from an EMBL/GenBank/DDBJ whole genome shotgun (WGS) entry which is preliminary data.</text>
</comment>
<keyword evidence="3" id="KW-1185">Reference proteome</keyword>
<organism evidence="2 3">
    <name type="scientific">Marchantia polymorpha subsp. ruderalis</name>
    <dbReference type="NCBI Taxonomy" id="1480154"/>
    <lineage>
        <taxon>Eukaryota</taxon>
        <taxon>Viridiplantae</taxon>
        <taxon>Streptophyta</taxon>
        <taxon>Embryophyta</taxon>
        <taxon>Marchantiophyta</taxon>
        <taxon>Marchantiopsida</taxon>
        <taxon>Marchantiidae</taxon>
        <taxon>Marchantiales</taxon>
        <taxon>Marchantiaceae</taxon>
        <taxon>Marchantia</taxon>
    </lineage>
</organism>
<sequence length="80" mass="9187">MHYQVQERKWLQDRDQPSCIRSDGKSVTGSSYPGRYVKDVEVDTNKDETPACTPPAQPRAEEEPRAARVPRKQKWDGEAE</sequence>
<dbReference type="EMBL" id="LVLJ01000239">
    <property type="protein sequence ID" value="OAE35183.1"/>
    <property type="molecule type" value="Genomic_DNA"/>
</dbReference>
<dbReference type="Proteomes" id="UP000077202">
    <property type="component" value="Unassembled WGS sequence"/>
</dbReference>
<evidence type="ECO:0000313" key="3">
    <source>
        <dbReference type="Proteomes" id="UP000077202"/>
    </source>
</evidence>
<reference evidence="2" key="1">
    <citation type="submission" date="2016-03" db="EMBL/GenBank/DDBJ databases">
        <title>Mechanisms controlling the formation of the plant cell surface in tip-growing cells are functionally conserved among land plants.</title>
        <authorList>
            <person name="Honkanen S."/>
            <person name="Jones V.A."/>
            <person name="Morieri G."/>
            <person name="Champion C."/>
            <person name="Hetherington A.J."/>
            <person name="Kelly S."/>
            <person name="Saint-Marcoux D."/>
            <person name="Proust H."/>
            <person name="Prescott H."/>
            <person name="Dolan L."/>
        </authorList>
    </citation>
    <scope>NUCLEOTIDE SEQUENCE [LARGE SCALE GENOMIC DNA]</scope>
    <source>
        <tissue evidence="2">Whole gametophyte</tissue>
    </source>
</reference>
<feature type="compositionally biased region" description="Basic and acidic residues" evidence="1">
    <location>
        <begin position="36"/>
        <end position="49"/>
    </location>
</feature>
<dbReference type="AlphaFoldDB" id="A0A176WRL6"/>
<evidence type="ECO:0000256" key="1">
    <source>
        <dbReference type="SAM" id="MobiDB-lite"/>
    </source>
</evidence>